<keyword evidence="4" id="KW-1185">Reference proteome</keyword>
<dbReference type="FunFam" id="2.60.40.10:FF:000022">
    <property type="entry name" value="Cardiac titin"/>
    <property type="match status" value="1"/>
</dbReference>
<dbReference type="InterPro" id="IPR036179">
    <property type="entry name" value="Ig-like_dom_sf"/>
</dbReference>
<evidence type="ECO:0000313" key="3">
    <source>
        <dbReference type="EMBL" id="CAF0737134.1"/>
    </source>
</evidence>
<dbReference type="SMART" id="SM00409">
    <property type="entry name" value="IG"/>
    <property type="match status" value="2"/>
</dbReference>
<reference evidence="3" key="1">
    <citation type="submission" date="2021-02" db="EMBL/GenBank/DDBJ databases">
        <authorList>
            <person name="Nowell W R."/>
        </authorList>
    </citation>
    <scope>NUCLEOTIDE SEQUENCE</scope>
    <source>
        <strain evidence="3">Ploen Becks lab</strain>
    </source>
</reference>
<gene>
    <name evidence="3" type="ORF">OXX778_LOCUS3188</name>
</gene>
<evidence type="ECO:0000259" key="2">
    <source>
        <dbReference type="PROSITE" id="PS50835"/>
    </source>
</evidence>
<dbReference type="PROSITE" id="PS50835">
    <property type="entry name" value="IG_LIKE"/>
    <property type="match status" value="2"/>
</dbReference>
<dbReference type="OrthoDB" id="5969272at2759"/>
<name>A0A813NKR9_9BILA</name>
<dbReference type="InterPro" id="IPR013783">
    <property type="entry name" value="Ig-like_fold"/>
</dbReference>
<dbReference type="InterPro" id="IPR007110">
    <property type="entry name" value="Ig-like_dom"/>
</dbReference>
<dbReference type="InterPro" id="IPR003599">
    <property type="entry name" value="Ig_sub"/>
</dbReference>
<evidence type="ECO:0000256" key="1">
    <source>
        <dbReference type="SAM" id="MobiDB-lite"/>
    </source>
</evidence>
<dbReference type="EMBL" id="CAJNOC010000274">
    <property type="protein sequence ID" value="CAF0737134.1"/>
    <property type="molecule type" value="Genomic_DNA"/>
</dbReference>
<dbReference type="Gene3D" id="2.60.40.10">
    <property type="entry name" value="Immunoglobulins"/>
    <property type="match status" value="2"/>
</dbReference>
<dbReference type="SUPFAM" id="SSF48726">
    <property type="entry name" value="Immunoglobulin"/>
    <property type="match status" value="2"/>
</dbReference>
<feature type="domain" description="Ig-like" evidence="2">
    <location>
        <begin position="188"/>
        <end position="288"/>
    </location>
</feature>
<feature type="region of interest" description="Disordered" evidence="1">
    <location>
        <begin position="514"/>
        <end position="538"/>
    </location>
</feature>
<dbReference type="InterPro" id="IPR013098">
    <property type="entry name" value="Ig_I-set"/>
</dbReference>
<proteinExistence type="predicted"/>
<dbReference type="Proteomes" id="UP000663879">
    <property type="component" value="Unassembled WGS sequence"/>
</dbReference>
<evidence type="ECO:0000313" key="4">
    <source>
        <dbReference type="Proteomes" id="UP000663879"/>
    </source>
</evidence>
<accession>A0A813NKR9</accession>
<dbReference type="PANTHER" id="PTHR47633:SF4">
    <property type="entry name" value="MYOPALLADIN ISOFORM X1"/>
    <property type="match status" value="1"/>
</dbReference>
<dbReference type="Pfam" id="PF07679">
    <property type="entry name" value="I-set"/>
    <property type="match status" value="2"/>
</dbReference>
<organism evidence="3 4">
    <name type="scientific">Brachionus calyciflorus</name>
    <dbReference type="NCBI Taxonomy" id="104777"/>
    <lineage>
        <taxon>Eukaryota</taxon>
        <taxon>Metazoa</taxon>
        <taxon>Spiralia</taxon>
        <taxon>Gnathifera</taxon>
        <taxon>Rotifera</taxon>
        <taxon>Eurotatoria</taxon>
        <taxon>Monogononta</taxon>
        <taxon>Pseudotrocha</taxon>
        <taxon>Ploima</taxon>
        <taxon>Brachionidae</taxon>
        <taxon>Brachionus</taxon>
    </lineage>
</organism>
<sequence length="1564" mass="178627">MDPNRRELTVRSTLANLGDSFEESIIQPSRPTRVVQLENTEKTSVDNGLSTRTFRTVKEVTGECPRIGAREALGRQVRETRETIGDGVKALRDVKMETIIGEDGTRMTRTTQSSSVRYSGSNPTIFGEFASSLGSGSFTLANVSPLPNSKSFQSFSGNDSPSRQYRYSDQGMFGFNRRTPTIKEIVPPTFSYEIEDIKIQEGQTAYFKGTVNGSYPFETIWYLDNREIKPNNRIQISMKQDCSETFLTGLIDYIISLKIFNCTHDDLGKYTCYVRNEAGDASCSAYLIMEENFEVNDTKSNESFESYVTVPRSLDSSSSLNKQMYEEKTSTHHQMSKLTSSTTESNVDLRPTFTVKLTNKSVDLDDKVLFLSEYSSKSQLISINWYHNGRLINQERNTDLKYIIKKEDTKSSLFILNVNYEDNGYYELRIENTYGFSITGANLQVNSKVVRDSSENNSELNSQRRASVTKIIMVKDKRINSLTSLQPTQESTSSRRYSITRILPVKRKMSVDSGLLSTLPRSNQTKRSTSVDNTRESVERKATRKFSVTKIVQINQGNVFDKTMTSVKFDRKQDFEMTKKRLLERKRSIDVLAPKFENIGLKIQNKLSQDMMLGINKENYMNIRSDKSLSSVQNYDQKVSIPRQEMVENISSNFDQQNVNQHRREYNNPVQSIFVIEKNEQIEPKVSEAFFTKPETSTKQSEERIVLVKKVTIPSTEKISQEFSLDSKINVDEQINKNVQFNSITTEIVNRTESKIDENSFKSNKVIDKNVIVNKDESLEKVSIDVVHSQNISEPFIEEPVEEEKIQTTETSFTIKKVYGGKSIKIERDSEDKKSSSLKIEEIKDEPKPIEPLYIKEVDDHKKSTLTITPFESNSVNEISTELIKQSQSLTNENLVQVQSVMNVIPESDEIVKTTETGFTIKKVYGGKTLQLQTELKENKDTKSDSAEINQETEEKLVETTNENIEKMSKFSEFNKQQDVKNIETESIDKKLSTFTVSTQESYIPQTEVEKELKKTETVTILNKISNEIMSKKEDILDDVESVDMINKLNYQISKPVNISVKTVDNIVIKEIDQIVKNEKLSLNIDDQAKIDNQIDTVVTIERVDNFGPTELIDEPIKIVQDKFKIVENIDTFDQTAKNELQVKEESKILNLSSDKFEEEKIQDKQFKEIVYEPKVTSLTIEQPLAVIPQNEVKELDNFVVSSSSVDFSYKNKDIVFETNLKEDQTKEKYETKKEIISQLEPLKSDIKVLNNLVIYSKEDNLEKENIQESFKLDVAYLKPLIGEPQENKISSETNVILKKIRDKITIGESENKVPLDLNVTLEDTQPEPKKTTHNLSSNDLPNVELHDLIKSIQSDVSVIIDSISQEEGEKDRAIVTQDKDSNEIAQKLSPILIQDITEDNRTSIDSSKVSSEVNIAKKSIKVDELNDNQTSFEINFDNSDLLNIIEALNTEATPFVKDLPTKTETKLKDTENLDLELINSGLIGVEKGKNETHNIIEKDQLFEGVSKEEDREWKIKLEKKNKKNKHVHFKLDEIKIDESIISEKDITLVLGKEIDNSEKGKTN</sequence>
<feature type="domain" description="Ig-like" evidence="2">
    <location>
        <begin position="351"/>
        <end position="439"/>
    </location>
</feature>
<comment type="caution">
    <text evidence="3">The sequence shown here is derived from an EMBL/GenBank/DDBJ whole genome shotgun (WGS) entry which is preliminary data.</text>
</comment>
<feature type="compositionally biased region" description="Polar residues" evidence="1">
    <location>
        <begin position="515"/>
        <end position="532"/>
    </location>
</feature>
<dbReference type="PANTHER" id="PTHR47633">
    <property type="entry name" value="IMMUNOGLOBULIN"/>
    <property type="match status" value="1"/>
</dbReference>
<protein>
    <recommendedName>
        <fullName evidence="2">Ig-like domain-containing protein</fullName>
    </recommendedName>
</protein>